<dbReference type="Pfam" id="PF03367">
    <property type="entry name" value="Zn_ribbon_ZPR1"/>
    <property type="match status" value="2"/>
</dbReference>
<comment type="similarity">
    <text evidence="6">Belongs to the ZPR1 family.</text>
</comment>
<dbReference type="GO" id="GO:0008380">
    <property type="term" value="P:RNA splicing"/>
    <property type="evidence" value="ECO:0007669"/>
    <property type="project" value="UniProtKB-KW"/>
</dbReference>
<keyword evidence="8" id="KW-0507">mRNA processing</keyword>
<evidence type="ECO:0000256" key="5">
    <source>
        <dbReference type="ARBA" id="ARBA00004624"/>
    </source>
</evidence>
<evidence type="ECO:0000256" key="3">
    <source>
        <dbReference type="ARBA" id="ARBA00004556"/>
    </source>
</evidence>
<dbReference type="GO" id="GO:0097504">
    <property type="term" value="C:Gemini of Cajal bodies"/>
    <property type="evidence" value="ECO:0007669"/>
    <property type="project" value="UniProtKB-SubCell"/>
</dbReference>
<evidence type="ECO:0000259" key="21">
    <source>
        <dbReference type="SMART" id="SM00709"/>
    </source>
</evidence>
<dbReference type="GO" id="GO:0005730">
    <property type="term" value="C:nucleolus"/>
    <property type="evidence" value="ECO:0007669"/>
    <property type="project" value="UniProtKB-SubCell"/>
</dbReference>
<dbReference type="PANTHER" id="PTHR10876">
    <property type="entry name" value="ZINC FINGER PROTEIN ZPR1"/>
    <property type="match status" value="1"/>
</dbReference>
<dbReference type="InterPro" id="IPR042452">
    <property type="entry name" value="ZPR1_Znf1/2"/>
</dbReference>
<dbReference type="EMBL" id="LR006157">
    <property type="protein sequence ID" value="SVE75776.1"/>
    <property type="molecule type" value="mRNA"/>
</dbReference>
<evidence type="ECO:0000256" key="20">
    <source>
        <dbReference type="SAM" id="Coils"/>
    </source>
</evidence>
<feature type="domain" description="Zinc finger ZPR1-type" evidence="21">
    <location>
        <begin position="260"/>
        <end position="421"/>
    </location>
</feature>
<evidence type="ECO:0000256" key="1">
    <source>
        <dbReference type="ARBA" id="ARBA00004408"/>
    </source>
</evidence>
<keyword evidence="11" id="KW-0863">Zinc-finger</keyword>
<dbReference type="FunFam" id="2.60.120.1040:FF:000002">
    <property type="entry name" value="zinc finger protein ZPR1"/>
    <property type="match status" value="1"/>
</dbReference>
<reference evidence="22" key="1">
    <citation type="submission" date="2018-08" db="EMBL/GenBank/DDBJ databases">
        <authorList>
            <person name="Cornetti L."/>
        </authorList>
    </citation>
    <scope>NUCLEOTIDE SEQUENCE</scope>
    <source>
        <strain evidence="22">PT-GA-1</strain>
    </source>
</reference>
<dbReference type="GO" id="GO:0006260">
    <property type="term" value="P:DNA replication"/>
    <property type="evidence" value="ECO:0007669"/>
    <property type="project" value="UniProtKB-ARBA"/>
</dbReference>
<dbReference type="InterPro" id="IPR040141">
    <property type="entry name" value="ZPR1"/>
</dbReference>
<dbReference type="InterPro" id="IPR004457">
    <property type="entry name" value="Znf_ZPR1"/>
</dbReference>
<evidence type="ECO:0000256" key="13">
    <source>
        <dbReference type="ARBA" id="ARBA00022833"/>
    </source>
</evidence>
<evidence type="ECO:0000256" key="4">
    <source>
        <dbReference type="ARBA" id="ARBA00004604"/>
    </source>
</evidence>
<evidence type="ECO:0000256" key="18">
    <source>
        <dbReference type="ARBA" id="ARBA00074960"/>
    </source>
</evidence>
<evidence type="ECO:0000256" key="16">
    <source>
        <dbReference type="ARBA" id="ARBA00023273"/>
    </source>
</evidence>
<dbReference type="NCBIfam" id="TIGR00310">
    <property type="entry name" value="ZPR1_znf"/>
    <property type="match status" value="2"/>
</dbReference>
<keyword evidence="12" id="KW-0221">Differentiation</keyword>
<protein>
    <recommendedName>
        <fullName evidence="18">Zinc finger protein ZPR1</fullName>
    </recommendedName>
    <alternativeName>
        <fullName evidence="19">Zinc finger protein 259</fullName>
    </alternativeName>
</protein>
<evidence type="ECO:0000313" key="22">
    <source>
        <dbReference type="EMBL" id="SVE75776.1"/>
    </source>
</evidence>
<dbReference type="Gene3D" id="2.60.120.1040">
    <property type="entry name" value="ZPR1, A/B domain"/>
    <property type="match status" value="2"/>
</dbReference>
<dbReference type="GO" id="GO:0008270">
    <property type="term" value="F:zinc ion binding"/>
    <property type="evidence" value="ECO:0007669"/>
    <property type="project" value="UniProtKB-KW"/>
</dbReference>
<keyword evidence="15" id="KW-0539">Nucleus</keyword>
<keyword evidence="7" id="KW-0963">Cytoplasm</keyword>
<keyword evidence="9" id="KW-0479">Metal-binding</keyword>
<dbReference type="Gene3D" id="2.20.25.420">
    <property type="entry name" value="ZPR1, zinc finger domain"/>
    <property type="match status" value="2"/>
</dbReference>
<name>A0A4Y7M5I8_9CRUS</name>
<dbReference type="GO" id="GO:0015030">
    <property type="term" value="C:Cajal body"/>
    <property type="evidence" value="ECO:0007669"/>
    <property type="project" value="UniProtKB-SubCell"/>
</dbReference>
<dbReference type="GO" id="GO:0010628">
    <property type="term" value="P:positive regulation of gene expression"/>
    <property type="evidence" value="ECO:0007669"/>
    <property type="project" value="UniProtKB-ARBA"/>
</dbReference>
<dbReference type="InterPro" id="IPR042451">
    <property type="entry name" value="ZPR1_A/B_dom"/>
</dbReference>
<evidence type="ECO:0000256" key="8">
    <source>
        <dbReference type="ARBA" id="ARBA00022664"/>
    </source>
</evidence>
<dbReference type="GO" id="GO:0061564">
    <property type="term" value="P:axon development"/>
    <property type="evidence" value="ECO:0007669"/>
    <property type="project" value="UniProtKB-ARBA"/>
</dbReference>
<dbReference type="InterPro" id="IPR056180">
    <property type="entry name" value="ZPR1_jr_dom"/>
</dbReference>
<dbReference type="FunFam" id="2.20.25.420:FF:000003">
    <property type="entry name" value="zinc finger protein ZPR1"/>
    <property type="match status" value="1"/>
</dbReference>
<dbReference type="GO" id="GO:0006397">
    <property type="term" value="P:mRNA processing"/>
    <property type="evidence" value="ECO:0007669"/>
    <property type="project" value="UniProtKB-KW"/>
</dbReference>
<dbReference type="FunFam" id="2.20.25.420:FF:000001">
    <property type="entry name" value="Zinc finger protein ZPR1"/>
    <property type="match status" value="1"/>
</dbReference>
<dbReference type="FunFam" id="2.60.120.1040:FF:000001">
    <property type="entry name" value="Zinc finger protein ZPR1"/>
    <property type="match status" value="1"/>
</dbReference>
<dbReference type="GO" id="GO:0030426">
    <property type="term" value="C:growth cone"/>
    <property type="evidence" value="ECO:0007669"/>
    <property type="project" value="UniProtKB-SubCell"/>
</dbReference>
<evidence type="ECO:0000256" key="14">
    <source>
        <dbReference type="ARBA" id="ARBA00023187"/>
    </source>
</evidence>
<evidence type="ECO:0000256" key="12">
    <source>
        <dbReference type="ARBA" id="ARBA00022782"/>
    </source>
</evidence>
<dbReference type="GO" id="GO:0048471">
    <property type="term" value="C:perinuclear region of cytoplasm"/>
    <property type="evidence" value="ECO:0007669"/>
    <property type="project" value="UniProtKB-SubCell"/>
</dbReference>
<evidence type="ECO:0000256" key="9">
    <source>
        <dbReference type="ARBA" id="ARBA00022723"/>
    </source>
</evidence>
<evidence type="ECO:0000256" key="7">
    <source>
        <dbReference type="ARBA" id="ARBA00022490"/>
    </source>
</evidence>
<keyword evidence="14" id="KW-0508">mRNA splicing</keyword>
<feature type="domain" description="Zinc finger ZPR1-type" evidence="21">
    <location>
        <begin position="28"/>
        <end position="186"/>
    </location>
</feature>
<gene>
    <name evidence="22" type="primary">EOG090X06TU</name>
</gene>
<evidence type="ECO:0000256" key="19">
    <source>
        <dbReference type="ARBA" id="ARBA00079252"/>
    </source>
</evidence>
<evidence type="ECO:0000256" key="17">
    <source>
        <dbReference type="ARBA" id="ARBA00034695"/>
    </source>
</evidence>
<proteinExistence type="evidence at transcript level"/>
<accession>A0A4Y7M5I8</accession>
<keyword evidence="13" id="KW-0862">Zinc</keyword>
<keyword evidence="16" id="KW-0966">Cell projection</keyword>
<dbReference type="SMART" id="SM00709">
    <property type="entry name" value="Zpr1"/>
    <property type="match status" value="2"/>
</dbReference>
<organism evidence="22">
    <name type="scientific">Daphnia hispanica</name>
    <dbReference type="NCBI Taxonomy" id="575233"/>
    <lineage>
        <taxon>Eukaryota</taxon>
        <taxon>Metazoa</taxon>
        <taxon>Ecdysozoa</taxon>
        <taxon>Arthropoda</taxon>
        <taxon>Crustacea</taxon>
        <taxon>Branchiopoda</taxon>
        <taxon>Diplostraca</taxon>
        <taxon>Cladocera</taxon>
        <taxon>Anomopoda</taxon>
        <taxon>Daphniidae</taxon>
        <taxon>Daphnia</taxon>
    </lineage>
</organism>
<evidence type="ECO:0000256" key="15">
    <source>
        <dbReference type="ARBA" id="ARBA00023242"/>
    </source>
</evidence>
<dbReference type="Pfam" id="PF22794">
    <property type="entry name" value="jr-ZPR1"/>
    <property type="match status" value="2"/>
</dbReference>
<dbReference type="PANTHER" id="PTHR10876:SF0">
    <property type="entry name" value="ZINC FINGER PROTEIN ZPR1"/>
    <property type="match status" value="1"/>
</dbReference>
<comment type="subcellular location">
    <subcellularLocation>
        <location evidence="2">Cell projection</location>
        <location evidence="2">Axon</location>
    </subcellularLocation>
    <subcellularLocation>
        <location evidence="5">Cell projection</location>
        <location evidence="5">Growth cone</location>
    </subcellularLocation>
    <subcellularLocation>
        <location evidence="3">Cytoplasm</location>
        <location evidence="3">Perinuclear region</location>
    </subcellularLocation>
    <subcellularLocation>
        <location evidence="1">Nucleus</location>
        <location evidence="1">Cajal body</location>
    </subcellularLocation>
    <subcellularLocation>
        <location evidence="17">Nucleus</location>
        <location evidence="17">Gem</location>
    </subcellularLocation>
    <subcellularLocation>
        <location evidence="4">Nucleus</location>
        <location evidence="4">Nucleolus</location>
    </subcellularLocation>
</comment>
<sequence>MSAEEHQTPVFRDLQADDHDPEITEISSLCFNCGEDGITKLLLTKIPFYKEIILMSFECDHCGCKNNEVQSGDKIQEKGVLIRVTVTSLIDLNRQVIKSDYATVKIPEIEFEIPPQSKRGEITNIEGILSRCIAGLEQDQPARKTLDPDSAKKIEAFIQVLIDTKTCAKPFTIVIDDPSGNSFVENLNAPLVDPALTITHFERNKEQNHLVGIYEDELREIKEEEELREIKEEEEENDEKTNADNVTADTLADEVLHFGTNCPSCNAPCETNMKLTSIPFFKEVIIMATNCDACGHRTNEVKSGSGINEKGVKITLRITDPIDLSRDVLKSETCSMSIPELDFEVGAGTLGGKFTTLEGLLVAMKDQLTGQNPLMCGDSATSELKERMQEFTEKLDNIISGKKFGSRIVLDDPAGNSYLQNVYAPEADPEMEIVYYQRTFEHNEELGLNDMKLEDYAEDE</sequence>
<evidence type="ECO:0000256" key="11">
    <source>
        <dbReference type="ARBA" id="ARBA00022771"/>
    </source>
</evidence>
<keyword evidence="10" id="KW-0677">Repeat</keyword>
<evidence type="ECO:0000256" key="10">
    <source>
        <dbReference type="ARBA" id="ARBA00022737"/>
    </source>
</evidence>
<dbReference type="GO" id="GO:0042307">
    <property type="term" value="P:positive regulation of protein import into nucleus"/>
    <property type="evidence" value="ECO:0007669"/>
    <property type="project" value="UniProtKB-ARBA"/>
</dbReference>
<dbReference type="GO" id="GO:0031369">
    <property type="term" value="F:translation initiation factor binding"/>
    <property type="evidence" value="ECO:0007669"/>
    <property type="project" value="UniProtKB-ARBA"/>
</dbReference>
<dbReference type="AlphaFoldDB" id="A0A4Y7M5I8"/>
<evidence type="ECO:0000256" key="6">
    <source>
        <dbReference type="ARBA" id="ARBA00008354"/>
    </source>
</evidence>
<feature type="coiled-coil region" evidence="20">
    <location>
        <begin position="204"/>
        <end position="244"/>
    </location>
</feature>
<evidence type="ECO:0000256" key="2">
    <source>
        <dbReference type="ARBA" id="ARBA00004489"/>
    </source>
</evidence>
<keyword evidence="20" id="KW-0175">Coiled coil</keyword>